<dbReference type="OrthoDB" id="9087338at2"/>
<gene>
    <name evidence="1" type="ORF">SAMN05444165_1864</name>
</gene>
<reference evidence="1 2" key="1">
    <citation type="submission" date="2016-11" db="EMBL/GenBank/DDBJ databases">
        <authorList>
            <person name="Jaros S."/>
            <person name="Januszkiewicz K."/>
            <person name="Wedrychowicz H."/>
        </authorList>
    </citation>
    <scope>NUCLEOTIDE SEQUENCE [LARGE SCALE GENOMIC DNA]</scope>
    <source>
        <strain evidence="1 2">GAS95</strain>
    </source>
</reference>
<protein>
    <submittedName>
        <fullName evidence="1">Uncharacterized protein</fullName>
    </submittedName>
</protein>
<dbReference type="RefSeq" id="WP_074297302.1">
    <property type="nucleotide sequence ID" value="NZ_FSRU01000001.1"/>
</dbReference>
<dbReference type="AlphaFoldDB" id="A0A1N6I6T1"/>
<organism evidence="1 2">
    <name type="scientific">Paraburkholderia phenazinium</name>
    <dbReference type="NCBI Taxonomy" id="60549"/>
    <lineage>
        <taxon>Bacteria</taxon>
        <taxon>Pseudomonadati</taxon>
        <taxon>Pseudomonadota</taxon>
        <taxon>Betaproteobacteria</taxon>
        <taxon>Burkholderiales</taxon>
        <taxon>Burkholderiaceae</taxon>
        <taxon>Paraburkholderia</taxon>
    </lineage>
</organism>
<name>A0A1N6I6T1_9BURK</name>
<dbReference type="Proteomes" id="UP000185151">
    <property type="component" value="Unassembled WGS sequence"/>
</dbReference>
<evidence type="ECO:0000313" key="1">
    <source>
        <dbReference type="EMBL" id="SIO27711.1"/>
    </source>
</evidence>
<keyword evidence="2" id="KW-1185">Reference proteome</keyword>
<evidence type="ECO:0000313" key="2">
    <source>
        <dbReference type="Proteomes" id="UP000185151"/>
    </source>
</evidence>
<sequence>MLSQRTRLSLCQFLALQEPTVCTVLLGKAGIFSDLYPALLLRGLTDTLTRADQNAMMVLLDEIVRTQGNLRSAVSPRYRFEERWIDLVQCLVLDGYVVEDREIRASDPSIGDAAPVDDDLLRELGSCAASRASEIIRKINESTEMFRVTPPNYNASLNAARVALETLAVDIAESLKALKDQNYNPAKWGGVISYLKTAGLISMEEEKGLAGVYGFISPGSHRPVGVSEEQMARLGRSLALGMCWFLLKRKLGSGL</sequence>
<proteinExistence type="predicted"/>
<dbReference type="EMBL" id="FSRU01000001">
    <property type="protein sequence ID" value="SIO27711.1"/>
    <property type="molecule type" value="Genomic_DNA"/>
</dbReference>
<accession>A0A1N6I6T1</accession>